<protein>
    <recommendedName>
        <fullName evidence="3">Sulfatase-modifying factor enzyme domain-containing protein</fullName>
    </recommendedName>
</protein>
<accession>A0ABV8J6F2</accession>
<proteinExistence type="predicted"/>
<gene>
    <name evidence="1" type="ORF">ACFO0C_42305</name>
</gene>
<comment type="caution">
    <text evidence="1">The sequence shown here is derived from an EMBL/GenBank/DDBJ whole genome shotgun (WGS) entry which is preliminary data.</text>
</comment>
<dbReference type="Proteomes" id="UP001595867">
    <property type="component" value="Unassembled WGS sequence"/>
</dbReference>
<dbReference type="EMBL" id="JBHSBL010000028">
    <property type="protein sequence ID" value="MFC4071611.1"/>
    <property type="molecule type" value="Genomic_DNA"/>
</dbReference>
<sequence length="374" mass="41223">MITLDQWRRLDDDGRLRYAQALAAAIGADRYELTWPATAHRVIRVARFTVRGRDFVLVPGGTARLGFDAGRFEPTRAEMGSFLGDDVELWRREDDDEPEPEPTPDPWLQQVPVIPGQEALFPWEPSDLPSAPASPPLVAGPDVPWRAADEDLARLREFMAARLTAPRTVTMPTLLVGVEFVQAGRAEVPVDHPAVVARFEACEWPPGALGWDTGWIGEDNRGTYTAARFEGGRLARAWTDSYVTFDEVVAGLAADGRRLPSPDEYEYMTGLGSGHLFAWGDRMAEPPDLDLVTGLRRPTGYFPELTGVRAEVRGSDWGEAACGGYGDFHNTIMWAPAYRNAEVVAGEAGIDGVRARVYRPVFEAPQVNILTFEG</sequence>
<evidence type="ECO:0000313" key="2">
    <source>
        <dbReference type="Proteomes" id="UP001595867"/>
    </source>
</evidence>
<reference evidence="2" key="1">
    <citation type="journal article" date="2019" name="Int. J. Syst. Evol. Microbiol.">
        <title>The Global Catalogue of Microorganisms (GCM) 10K type strain sequencing project: providing services to taxonomists for standard genome sequencing and annotation.</title>
        <authorList>
            <consortium name="The Broad Institute Genomics Platform"/>
            <consortium name="The Broad Institute Genome Sequencing Center for Infectious Disease"/>
            <person name="Wu L."/>
            <person name="Ma J."/>
        </authorList>
    </citation>
    <scope>NUCLEOTIDE SEQUENCE [LARGE SCALE GENOMIC DNA]</scope>
    <source>
        <strain evidence="2">TBRC 5832</strain>
    </source>
</reference>
<evidence type="ECO:0008006" key="3">
    <source>
        <dbReference type="Google" id="ProtNLM"/>
    </source>
</evidence>
<organism evidence="1 2">
    <name type="scientific">Actinoplanes subglobosus</name>
    <dbReference type="NCBI Taxonomy" id="1547892"/>
    <lineage>
        <taxon>Bacteria</taxon>
        <taxon>Bacillati</taxon>
        <taxon>Actinomycetota</taxon>
        <taxon>Actinomycetes</taxon>
        <taxon>Micromonosporales</taxon>
        <taxon>Micromonosporaceae</taxon>
        <taxon>Actinoplanes</taxon>
    </lineage>
</organism>
<keyword evidence="2" id="KW-1185">Reference proteome</keyword>
<evidence type="ECO:0000313" key="1">
    <source>
        <dbReference type="EMBL" id="MFC4071611.1"/>
    </source>
</evidence>
<dbReference type="RefSeq" id="WP_378072481.1">
    <property type="nucleotide sequence ID" value="NZ_JBHSBL010000028.1"/>
</dbReference>
<name>A0ABV8J6F2_9ACTN</name>